<keyword evidence="7" id="KW-0418">Kinase</keyword>
<dbReference type="GO" id="GO:0046104">
    <property type="term" value="P:thymidine metabolic process"/>
    <property type="evidence" value="ECO:0007669"/>
    <property type="project" value="TreeGrafter"/>
</dbReference>
<dbReference type="Gene3D" id="3.30.60.20">
    <property type="match status" value="1"/>
</dbReference>
<dbReference type="AlphaFoldDB" id="A0A6C0F6R3"/>
<proteinExistence type="inferred from homology"/>
<evidence type="ECO:0000256" key="10">
    <source>
        <dbReference type="ARBA" id="ARBA00048254"/>
    </source>
</evidence>
<evidence type="ECO:0000256" key="3">
    <source>
        <dbReference type="ARBA" id="ARBA00022634"/>
    </source>
</evidence>
<dbReference type="FunFam" id="3.40.50.300:FF:000948">
    <property type="entry name" value="Thymidine kinase"/>
    <property type="match status" value="1"/>
</dbReference>
<evidence type="ECO:0000256" key="5">
    <source>
        <dbReference type="ARBA" id="ARBA00022723"/>
    </source>
</evidence>
<keyword evidence="8" id="KW-0862">Zinc</keyword>
<evidence type="ECO:0000256" key="9">
    <source>
        <dbReference type="ARBA" id="ARBA00022840"/>
    </source>
</evidence>
<evidence type="ECO:0000256" key="4">
    <source>
        <dbReference type="ARBA" id="ARBA00022679"/>
    </source>
</evidence>
<dbReference type="EC" id="2.7.1.21" evidence="2"/>
<evidence type="ECO:0000256" key="6">
    <source>
        <dbReference type="ARBA" id="ARBA00022741"/>
    </source>
</evidence>
<evidence type="ECO:0000256" key="8">
    <source>
        <dbReference type="ARBA" id="ARBA00022833"/>
    </source>
</evidence>
<dbReference type="PIRSF" id="PIRSF035805">
    <property type="entry name" value="TK_cell"/>
    <property type="match status" value="1"/>
</dbReference>
<sequence length="176" mass="19769">MAQVEIIIGPMYSGKTTELIRRCSRYQSIGKNVTVINHSFDTRCDANEISTHSKNTYKAVKTEKLLDLDLLPMPNIIGIDEAQFFPDLLQFVKYCEQFKCVIIIAGLDGDFQRNNFGGIHKCIPLCDSIVKLNAMCCVCNDGTPGCFTKKVDSNDKTLIDIGGKDKFIAVCRKHYF</sequence>
<dbReference type="SUPFAM" id="SSF57716">
    <property type="entry name" value="Glucocorticoid receptor-like (DNA-binding domain)"/>
    <property type="match status" value="1"/>
</dbReference>
<reference evidence="11" key="1">
    <citation type="journal article" date="2020" name="Nature">
        <title>Giant virus diversity and host interactions through global metagenomics.</title>
        <authorList>
            <person name="Schulz F."/>
            <person name="Roux S."/>
            <person name="Paez-Espino D."/>
            <person name="Jungbluth S."/>
            <person name="Walsh D.A."/>
            <person name="Denef V.J."/>
            <person name="McMahon K.D."/>
            <person name="Konstantinidis K.T."/>
            <person name="Eloe-Fadrosh E.A."/>
            <person name="Kyrpides N.C."/>
            <person name="Woyke T."/>
        </authorList>
    </citation>
    <scope>NUCLEOTIDE SEQUENCE</scope>
    <source>
        <strain evidence="11">GVMAG-S-ERX555967-131</strain>
    </source>
</reference>
<evidence type="ECO:0000256" key="7">
    <source>
        <dbReference type="ARBA" id="ARBA00022777"/>
    </source>
</evidence>
<evidence type="ECO:0000256" key="2">
    <source>
        <dbReference type="ARBA" id="ARBA00012118"/>
    </source>
</evidence>
<dbReference type="GO" id="GO:0004797">
    <property type="term" value="F:thymidine kinase activity"/>
    <property type="evidence" value="ECO:0007669"/>
    <property type="project" value="UniProtKB-EC"/>
</dbReference>
<keyword evidence="3" id="KW-0237">DNA synthesis</keyword>
<name>A0A6C0F6R3_9ZZZZ</name>
<protein>
    <recommendedName>
        <fullName evidence="2">thymidine kinase</fullName>
        <ecNumber evidence="2">2.7.1.21</ecNumber>
    </recommendedName>
</protein>
<dbReference type="EMBL" id="MN738793">
    <property type="protein sequence ID" value="QHT37358.1"/>
    <property type="molecule type" value="Genomic_DNA"/>
</dbReference>
<keyword evidence="6" id="KW-0547">Nucleotide-binding</keyword>
<comment type="similarity">
    <text evidence="1">Belongs to the thymidine kinase family.</text>
</comment>
<evidence type="ECO:0000256" key="1">
    <source>
        <dbReference type="ARBA" id="ARBA00007587"/>
    </source>
</evidence>
<dbReference type="GO" id="GO:0005524">
    <property type="term" value="F:ATP binding"/>
    <property type="evidence" value="ECO:0007669"/>
    <property type="project" value="UniProtKB-KW"/>
</dbReference>
<comment type="catalytic activity">
    <reaction evidence="10">
        <text>thymidine + ATP = dTMP + ADP + H(+)</text>
        <dbReference type="Rhea" id="RHEA:19129"/>
        <dbReference type="ChEBI" id="CHEBI:15378"/>
        <dbReference type="ChEBI" id="CHEBI:17748"/>
        <dbReference type="ChEBI" id="CHEBI:30616"/>
        <dbReference type="ChEBI" id="CHEBI:63528"/>
        <dbReference type="ChEBI" id="CHEBI:456216"/>
        <dbReference type="EC" id="2.7.1.21"/>
    </reaction>
</comment>
<dbReference type="InterPro" id="IPR027417">
    <property type="entry name" value="P-loop_NTPase"/>
</dbReference>
<dbReference type="GO" id="GO:0071897">
    <property type="term" value="P:DNA biosynthetic process"/>
    <property type="evidence" value="ECO:0007669"/>
    <property type="project" value="UniProtKB-KW"/>
</dbReference>
<keyword evidence="5" id="KW-0479">Metal-binding</keyword>
<evidence type="ECO:0000313" key="11">
    <source>
        <dbReference type="EMBL" id="QHT37358.1"/>
    </source>
</evidence>
<keyword evidence="4" id="KW-0808">Transferase</keyword>
<dbReference type="PANTHER" id="PTHR11441">
    <property type="entry name" value="THYMIDINE KINASE"/>
    <property type="match status" value="1"/>
</dbReference>
<accession>A0A6C0F6R3</accession>
<keyword evidence="9" id="KW-0067">ATP-binding</keyword>
<dbReference type="PANTHER" id="PTHR11441:SF0">
    <property type="entry name" value="THYMIDINE KINASE, CYTOSOLIC"/>
    <property type="match status" value="1"/>
</dbReference>
<organism evidence="11">
    <name type="scientific">viral metagenome</name>
    <dbReference type="NCBI Taxonomy" id="1070528"/>
    <lineage>
        <taxon>unclassified sequences</taxon>
        <taxon>metagenomes</taxon>
        <taxon>organismal metagenomes</taxon>
    </lineage>
</organism>
<dbReference type="Pfam" id="PF00265">
    <property type="entry name" value="TK"/>
    <property type="match status" value="1"/>
</dbReference>
<dbReference type="InterPro" id="IPR001267">
    <property type="entry name" value="Thymidine_kinase"/>
</dbReference>
<dbReference type="Gene3D" id="3.40.50.300">
    <property type="entry name" value="P-loop containing nucleotide triphosphate hydrolases"/>
    <property type="match status" value="1"/>
</dbReference>
<dbReference type="GO" id="GO:0046872">
    <property type="term" value="F:metal ion binding"/>
    <property type="evidence" value="ECO:0007669"/>
    <property type="project" value="UniProtKB-KW"/>
</dbReference>
<dbReference type="SUPFAM" id="SSF52540">
    <property type="entry name" value="P-loop containing nucleoside triphosphate hydrolases"/>
    <property type="match status" value="1"/>
</dbReference>